<feature type="region of interest" description="Disordered" evidence="1">
    <location>
        <begin position="98"/>
        <end position="358"/>
    </location>
</feature>
<feature type="compositionally biased region" description="Basic and acidic residues" evidence="1">
    <location>
        <begin position="329"/>
        <end position="342"/>
    </location>
</feature>
<dbReference type="OMA" id="METHPIN"/>
<name>A0A834YW86_TETSI</name>
<protein>
    <submittedName>
        <fullName evidence="2">Uncharacterized protein</fullName>
    </submittedName>
</protein>
<sequence length="358" mass="38664">MAKPADKEEIPVTDKEIQMEDQEIREEVVSVELPAPEGWKKKDLAGAGSAVDLSQLIDKTPTTKGLLSCASLELPLDLISINMQDGVRSLVTTTIFTPKKGGTPKRNEIVFISPTGDTPRRSARISEKSKATETPEREPPMKKERKSSSKKGAKEKKDCDDGEGEAVAATAEETKASADVEMKEAEDLGDKNKEEVATGEAGRIEDDTVKQEPVQKTEEKLDEASMEKLENPEASNKTATADTKEEHEENKSLPPPGGEENEQKVGEELPAESEAPLPPTMPNKEVSSEKAAKLVGETSPEKEVKAIGEVGEEANVGESLPDNGSLKESQGETKLKETHDLNCEETQPQPKASPPVSC</sequence>
<dbReference type="EMBL" id="JABCRI010000013">
    <property type="protein sequence ID" value="KAF8395480.1"/>
    <property type="molecule type" value="Genomic_DNA"/>
</dbReference>
<gene>
    <name evidence="2" type="ORF">HHK36_019426</name>
</gene>
<dbReference type="AlphaFoldDB" id="A0A834YW86"/>
<dbReference type="PANTHER" id="PTHR33729">
    <property type="entry name" value="METHYL-CPG BINDING DOMAIN CONTAINING PROTEIN, EXPRESSED"/>
    <property type="match status" value="1"/>
</dbReference>
<evidence type="ECO:0000256" key="1">
    <source>
        <dbReference type="SAM" id="MobiDB-lite"/>
    </source>
</evidence>
<dbReference type="Proteomes" id="UP000655225">
    <property type="component" value="Unassembled WGS sequence"/>
</dbReference>
<dbReference type="PANTHER" id="PTHR33729:SF18">
    <property type="entry name" value="METHYL-CPG-BINDING DOMAIN-CONTAINING PROTEIN 11-LIKE"/>
    <property type="match status" value="1"/>
</dbReference>
<evidence type="ECO:0000313" key="2">
    <source>
        <dbReference type="EMBL" id="KAF8395480.1"/>
    </source>
</evidence>
<feature type="compositionally biased region" description="Basic and acidic residues" evidence="1">
    <location>
        <begin position="172"/>
        <end position="231"/>
    </location>
</feature>
<evidence type="ECO:0000313" key="3">
    <source>
        <dbReference type="Proteomes" id="UP000655225"/>
    </source>
</evidence>
<feature type="compositionally biased region" description="Basic residues" evidence="1">
    <location>
        <begin position="143"/>
        <end position="154"/>
    </location>
</feature>
<dbReference type="OrthoDB" id="1435582at2759"/>
<reference evidence="2 3" key="1">
    <citation type="submission" date="2020-04" db="EMBL/GenBank/DDBJ databases">
        <title>Plant Genome Project.</title>
        <authorList>
            <person name="Zhang R.-G."/>
        </authorList>
    </citation>
    <scope>NUCLEOTIDE SEQUENCE [LARGE SCALE GENOMIC DNA]</scope>
    <source>
        <strain evidence="2">YNK0</strain>
        <tissue evidence="2">Leaf</tissue>
    </source>
</reference>
<proteinExistence type="predicted"/>
<dbReference type="InterPro" id="IPR039622">
    <property type="entry name" value="MBD10/11"/>
</dbReference>
<keyword evidence="3" id="KW-1185">Reference proteome</keyword>
<accession>A0A834YW86</accession>
<feature type="compositionally biased region" description="Basic and acidic residues" evidence="1">
    <location>
        <begin position="118"/>
        <end position="142"/>
    </location>
</feature>
<organism evidence="2 3">
    <name type="scientific">Tetracentron sinense</name>
    <name type="common">Spur-leaf</name>
    <dbReference type="NCBI Taxonomy" id="13715"/>
    <lineage>
        <taxon>Eukaryota</taxon>
        <taxon>Viridiplantae</taxon>
        <taxon>Streptophyta</taxon>
        <taxon>Embryophyta</taxon>
        <taxon>Tracheophyta</taxon>
        <taxon>Spermatophyta</taxon>
        <taxon>Magnoliopsida</taxon>
        <taxon>Trochodendrales</taxon>
        <taxon>Trochodendraceae</taxon>
        <taxon>Tetracentron</taxon>
    </lineage>
</organism>
<comment type="caution">
    <text evidence="2">The sequence shown here is derived from an EMBL/GenBank/DDBJ whole genome shotgun (WGS) entry which is preliminary data.</text>
</comment>
<feature type="compositionally biased region" description="Basic and acidic residues" evidence="1">
    <location>
        <begin position="242"/>
        <end position="251"/>
    </location>
</feature>